<name>A0AB34J893_PRYPA</name>
<evidence type="ECO:0000256" key="1">
    <source>
        <dbReference type="SAM" id="MobiDB-lite"/>
    </source>
</evidence>
<keyword evidence="4" id="KW-1185">Reference proteome</keyword>
<organism evidence="3 4">
    <name type="scientific">Prymnesium parvum</name>
    <name type="common">Toxic golden alga</name>
    <dbReference type="NCBI Taxonomy" id="97485"/>
    <lineage>
        <taxon>Eukaryota</taxon>
        <taxon>Haptista</taxon>
        <taxon>Haptophyta</taxon>
        <taxon>Prymnesiophyceae</taxon>
        <taxon>Prymnesiales</taxon>
        <taxon>Prymnesiaceae</taxon>
        <taxon>Prymnesium</taxon>
    </lineage>
</organism>
<dbReference type="EMBL" id="JBGBPQ010000011">
    <property type="protein sequence ID" value="KAL1515722.1"/>
    <property type="molecule type" value="Genomic_DNA"/>
</dbReference>
<keyword evidence="2" id="KW-0472">Membrane</keyword>
<proteinExistence type="predicted"/>
<reference evidence="3 4" key="1">
    <citation type="journal article" date="2024" name="Science">
        <title>Giant polyketide synthase enzymes in the biosynthesis of giant marine polyether toxins.</title>
        <authorList>
            <person name="Fallon T.R."/>
            <person name="Shende V.V."/>
            <person name="Wierzbicki I.H."/>
            <person name="Pendleton A.L."/>
            <person name="Watervoot N.F."/>
            <person name="Auber R.P."/>
            <person name="Gonzalez D.J."/>
            <person name="Wisecaver J.H."/>
            <person name="Moore B.S."/>
        </authorList>
    </citation>
    <scope>NUCLEOTIDE SEQUENCE [LARGE SCALE GENOMIC DNA]</scope>
    <source>
        <strain evidence="3 4">12B1</strain>
    </source>
</reference>
<dbReference type="AlphaFoldDB" id="A0AB34J893"/>
<gene>
    <name evidence="3" type="ORF">AB1Y20_002338</name>
</gene>
<keyword evidence="2" id="KW-0812">Transmembrane</keyword>
<dbReference type="Proteomes" id="UP001515480">
    <property type="component" value="Unassembled WGS sequence"/>
</dbReference>
<feature type="compositionally biased region" description="Pro residues" evidence="1">
    <location>
        <begin position="1"/>
        <end position="12"/>
    </location>
</feature>
<protein>
    <submittedName>
        <fullName evidence="3">Uncharacterized protein</fullName>
    </submittedName>
</protein>
<feature type="region of interest" description="Disordered" evidence="1">
    <location>
        <begin position="1"/>
        <end position="29"/>
    </location>
</feature>
<feature type="region of interest" description="Disordered" evidence="1">
    <location>
        <begin position="133"/>
        <end position="220"/>
    </location>
</feature>
<evidence type="ECO:0000313" key="3">
    <source>
        <dbReference type="EMBL" id="KAL1515722.1"/>
    </source>
</evidence>
<feature type="compositionally biased region" description="Basic and acidic residues" evidence="1">
    <location>
        <begin position="178"/>
        <end position="187"/>
    </location>
</feature>
<comment type="caution">
    <text evidence="3">The sequence shown here is derived from an EMBL/GenBank/DDBJ whole genome shotgun (WGS) entry which is preliminary data.</text>
</comment>
<evidence type="ECO:0000313" key="4">
    <source>
        <dbReference type="Proteomes" id="UP001515480"/>
    </source>
</evidence>
<evidence type="ECO:0000256" key="2">
    <source>
        <dbReference type="SAM" id="Phobius"/>
    </source>
</evidence>
<accession>A0AB34J893</accession>
<keyword evidence="2" id="KW-1133">Transmembrane helix</keyword>
<sequence>MAAIPSPPPPHAAPTRPRRAMHSGVALRGDDAERRGLHGGVVLRGDEAERGGPPPAPAWVGELHRLEENEWALLRGHLNVTFTLALALVLLPGALLLMWRRRAILRRAARVRHIQQVADLAAHHIHMRRAAARREAAGGGARGAREHGAPKRKARGGAARRAEGKGKAAAAAAMLEEGTARHGEARGAVRSGCGEAARERGSPVMANEGEGLCTGEESVGQPAQEGMSLAALSRLFDETLCGMSASFGSGSGAQLEADEEDRVDAPPRTPSNECACGGLATDGTTLPVALCRTEPYICEAHGETDQSSNALPHVVPMDEREVSWRHFLRPKRYMNLRTDVETEDPAGSPPSLPLAA</sequence>
<feature type="transmembrane region" description="Helical" evidence="2">
    <location>
        <begin position="80"/>
        <end position="99"/>
    </location>
</feature>